<evidence type="ECO:0000313" key="3">
    <source>
        <dbReference type="Proteomes" id="UP000756427"/>
    </source>
</evidence>
<sequence length="129" mass="14612">MNPQYLLLCVISGLYVSQTWHFLLTSPSLWRKRKNLSKEQRARLYFFRAMAVIVSLSTAYLLGALLEGATDEQVLASDYTLLITGMGVVPCLLGSWMLLVQRERETPEYDGRSFIAIGLFALVMNFLIS</sequence>
<evidence type="ECO:0008006" key="4">
    <source>
        <dbReference type="Google" id="ProtNLM"/>
    </source>
</evidence>
<evidence type="ECO:0000313" key="2">
    <source>
        <dbReference type="EMBL" id="MBF1664465.1"/>
    </source>
</evidence>
<feature type="transmembrane region" description="Helical" evidence="1">
    <location>
        <begin position="79"/>
        <end position="99"/>
    </location>
</feature>
<feature type="transmembrane region" description="Helical" evidence="1">
    <location>
        <begin position="111"/>
        <end position="128"/>
    </location>
</feature>
<dbReference type="AlphaFoldDB" id="A0A930LBK6"/>
<protein>
    <recommendedName>
        <fullName evidence="4">DUF1761 domain-containing protein</fullName>
    </recommendedName>
</protein>
<dbReference type="EMBL" id="JABZXR010000045">
    <property type="protein sequence ID" value="MBF1664465.1"/>
    <property type="molecule type" value="Genomic_DNA"/>
</dbReference>
<feature type="transmembrane region" description="Helical" evidence="1">
    <location>
        <begin position="45"/>
        <end position="67"/>
    </location>
</feature>
<organism evidence="2 3">
    <name type="scientific">Rothia mucilaginosa</name>
    <dbReference type="NCBI Taxonomy" id="43675"/>
    <lineage>
        <taxon>Bacteria</taxon>
        <taxon>Bacillati</taxon>
        <taxon>Actinomycetota</taxon>
        <taxon>Actinomycetes</taxon>
        <taxon>Micrococcales</taxon>
        <taxon>Micrococcaceae</taxon>
        <taxon>Rothia</taxon>
    </lineage>
</organism>
<keyword evidence="1" id="KW-1133">Transmembrane helix</keyword>
<dbReference type="RefSeq" id="WP_303976174.1">
    <property type="nucleotide sequence ID" value="NZ_JABZXR010000045.1"/>
</dbReference>
<feature type="transmembrane region" description="Helical" evidence="1">
    <location>
        <begin position="6"/>
        <end position="24"/>
    </location>
</feature>
<dbReference type="Proteomes" id="UP000756427">
    <property type="component" value="Unassembled WGS sequence"/>
</dbReference>
<name>A0A930LBK6_9MICC</name>
<proteinExistence type="predicted"/>
<evidence type="ECO:0000256" key="1">
    <source>
        <dbReference type="SAM" id="Phobius"/>
    </source>
</evidence>
<keyword evidence="1" id="KW-0812">Transmembrane</keyword>
<gene>
    <name evidence="2" type="ORF">HXO64_07935</name>
</gene>
<accession>A0A930LBK6</accession>
<comment type="caution">
    <text evidence="2">The sequence shown here is derived from an EMBL/GenBank/DDBJ whole genome shotgun (WGS) entry which is preliminary data.</text>
</comment>
<reference evidence="2" key="1">
    <citation type="submission" date="2020-04" db="EMBL/GenBank/DDBJ databases">
        <title>Deep metagenomics examines the oral microbiome during advanced dental caries in children, revealing novel taxa and co-occurrences with host molecules.</title>
        <authorList>
            <person name="Baker J.L."/>
            <person name="Morton J.T."/>
            <person name="Dinis M."/>
            <person name="Alvarez R."/>
            <person name="Tran N.C."/>
            <person name="Knight R."/>
            <person name="Edlund A."/>
        </authorList>
    </citation>
    <scope>NUCLEOTIDE SEQUENCE</scope>
    <source>
        <strain evidence="2">JCVI_44_bin.2</strain>
    </source>
</reference>
<keyword evidence="1" id="KW-0472">Membrane</keyword>